<accession>A0A5N6NTM1</accession>
<dbReference type="PANTHER" id="PTHR35514">
    <property type="entry name" value="THYLAKOID LUMENAL 15.0 KDA PROTEIN 2, CHLOROPLASTIC"/>
    <property type="match status" value="1"/>
</dbReference>
<protein>
    <recommendedName>
        <fullName evidence="4">TPM domain-containing protein</fullName>
    </recommendedName>
</protein>
<evidence type="ECO:0000256" key="1">
    <source>
        <dbReference type="SAM" id="Phobius"/>
    </source>
</evidence>
<evidence type="ECO:0008006" key="4">
    <source>
        <dbReference type="Google" id="ProtNLM"/>
    </source>
</evidence>
<reference evidence="2 3" key="1">
    <citation type="submission" date="2019-05" db="EMBL/GenBank/DDBJ databases">
        <title>Mikania micrantha, genome provides insights into the molecular mechanism of rapid growth.</title>
        <authorList>
            <person name="Liu B."/>
        </authorList>
    </citation>
    <scope>NUCLEOTIDE SEQUENCE [LARGE SCALE GENOMIC DNA]</scope>
    <source>
        <strain evidence="2">NLD-2019</strain>
        <tissue evidence="2">Leaf</tissue>
    </source>
</reference>
<dbReference type="AlphaFoldDB" id="A0A5N6NTM1"/>
<name>A0A5N6NTM1_9ASTR</name>
<proteinExistence type="predicted"/>
<dbReference type="EMBL" id="SZYD01000009">
    <property type="protein sequence ID" value="KAD5317629.1"/>
    <property type="molecule type" value="Genomic_DNA"/>
</dbReference>
<gene>
    <name evidence="2" type="ORF">E3N88_17575</name>
</gene>
<evidence type="ECO:0000313" key="2">
    <source>
        <dbReference type="EMBL" id="KAD5317629.1"/>
    </source>
</evidence>
<keyword evidence="1" id="KW-0812">Transmembrane</keyword>
<comment type="caution">
    <text evidence="2">The sequence shown here is derived from an EMBL/GenBank/DDBJ whole genome shotgun (WGS) entry which is preliminary data.</text>
</comment>
<organism evidence="2 3">
    <name type="scientific">Mikania micrantha</name>
    <name type="common">bitter vine</name>
    <dbReference type="NCBI Taxonomy" id="192012"/>
    <lineage>
        <taxon>Eukaryota</taxon>
        <taxon>Viridiplantae</taxon>
        <taxon>Streptophyta</taxon>
        <taxon>Embryophyta</taxon>
        <taxon>Tracheophyta</taxon>
        <taxon>Spermatophyta</taxon>
        <taxon>Magnoliopsida</taxon>
        <taxon>eudicotyledons</taxon>
        <taxon>Gunneridae</taxon>
        <taxon>Pentapetalae</taxon>
        <taxon>asterids</taxon>
        <taxon>campanulids</taxon>
        <taxon>Asterales</taxon>
        <taxon>Asteraceae</taxon>
        <taxon>Asteroideae</taxon>
        <taxon>Heliantheae alliance</taxon>
        <taxon>Eupatorieae</taxon>
        <taxon>Mikania</taxon>
    </lineage>
</organism>
<keyword evidence="3" id="KW-1185">Reference proteome</keyword>
<sequence length="315" mass="34661">MQSIKRTKTPNYVGVGLAEAKVGVNKPELLPKEFTTVIDVAGFLSDGQIEHCVLDAESCIERKKVFIMYKRIVDAPKVCMLNEVTTGASPSASSVSSHQSVSTKSNYFDRLFSKFKSNSLSFALSGTLALAITLSGVGLAEAKVGVNKPELLPKEFTTVIDVAGFLSDGQEKRLAKEIDSIEKDTGFKLRVLAQNYPDTPGLAIKDFWQVDDRTIVFVADPTFGKSFIMKSSIHFCFWMNNMFTENQAGNILNFNVGETVDLDIPRSFWSRLAGKYGNMFYWKEKGEDASVEAAVMAISNCLREPVGANNCAEVK</sequence>
<feature type="transmembrane region" description="Helical" evidence="1">
    <location>
        <begin position="120"/>
        <end position="140"/>
    </location>
</feature>
<evidence type="ECO:0000313" key="3">
    <source>
        <dbReference type="Proteomes" id="UP000326396"/>
    </source>
</evidence>
<keyword evidence="1" id="KW-0472">Membrane</keyword>
<keyword evidence="1" id="KW-1133">Transmembrane helix</keyword>
<dbReference type="Proteomes" id="UP000326396">
    <property type="component" value="Linkage Group LG17"/>
</dbReference>
<dbReference type="PANTHER" id="PTHR35514:SF1">
    <property type="entry name" value="THYLAKOID LUMENAL 15.0 KDA PROTEIN 2, CHLOROPLASTIC"/>
    <property type="match status" value="1"/>
</dbReference>
<dbReference type="OrthoDB" id="417797at2759"/>